<reference evidence="2" key="1">
    <citation type="submission" date="2023-06" db="EMBL/GenBank/DDBJ databases">
        <title>Conoideocrella luteorostrata (Hypocreales: Clavicipitaceae), a potential biocontrol fungus for elongate hemlock scale in United States Christmas tree production areas.</title>
        <authorList>
            <person name="Barrett H."/>
            <person name="Lovett B."/>
            <person name="Macias A.M."/>
            <person name="Stajich J.E."/>
            <person name="Kasson M.T."/>
        </authorList>
    </citation>
    <scope>NUCLEOTIDE SEQUENCE</scope>
    <source>
        <strain evidence="2">ARSEF 14590</strain>
    </source>
</reference>
<dbReference type="InterPro" id="IPR004179">
    <property type="entry name" value="Sec63-dom"/>
</dbReference>
<sequence length="343" mass="38967">MDTSTTPFKSSDGGNQSDIHDIQMRYKLSPATMKVISSIPLTPDRQHILHKACLASEFRSFSMKASERDFFREVNDHTAIPYTIKETVTQPWHKVFLLVQVDLLQTGWPNKISASARAELYKERTQISVLLDRVLRCIVDVIGLRRDGRGVNVALDVLRSVNSGSWEGGGKELLLIDHIGPAKMDKLFKAGIKSIHQLRKLEFYHIERILSRNPPFGHQVLNQLAGFPRLLCQFEVIHKQSSLETPLHNQNAAPDVSFWVCRVVLGYENDQLPLWKKINPWVTLVIEGADGRLLWFWRGSVKKLTEQQCLVLGLATKSEEKVGIQFACEELVGTMVHITHQMP</sequence>
<dbReference type="EMBL" id="JASWJB010000009">
    <property type="protein sequence ID" value="KAK2613060.1"/>
    <property type="molecule type" value="Genomic_DNA"/>
</dbReference>
<name>A0AAJ0CY40_9HYPO</name>
<dbReference type="SUPFAM" id="SSF158702">
    <property type="entry name" value="Sec63 N-terminal domain-like"/>
    <property type="match status" value="1"/>
</dbReference>
<evidence type="ECO:0000313" key="2">
    <source>
        <dbReference type="EMBL" id="KAK2613060.1"/>
    </source>
</evidence>
<keyword evidence="3" id="KW-1185">Reference proteome</keyword>
<dbReference type="SMART" id="SM00973">
    <property type="entry name" value="Sec63"/>
    <property type="match status" value="1"/>
</dbReference>
<dbReference type="GO" id="GO:0043138">
    <property type="term" value="F:3'-5' DNA helicase activity"/>
    <property type="evidence" value="ECO:0007669"/>
    <property type="project" value="UniProtKB-EC"/>
</dbReference>
<dbReference type="AlphaFoldDB" id="A0AAJ0CY40"/>
<organism evidence="2 3">
    <name type="scientific">Conoideocrella luteorostrata</name>
    <dbReference type="NCBI Taxonomy" id="1105319"/>
    <lineage>
        <taxon>Eukaryota</taxon>
        <taxon>Fungi</taxon>
        <taxon>Dikarya</taxon>
        <taxon>Ascomycota</taxon>
        <taxon>Pezizomycotina</taxon>
        <taxon>Sordariomycetes</taxon>
        <taxon>Hypocreomycetidae</taxon>
        <taxon>Hypocreales</taxon>
        <taxon>Clavicipitaceae</taxon>
        <taxon>Conoideocrella</taxon>
    </lineage>
</organism>
<protein>
    <recommendedName>
        <fullName evidence="1">SEC63 domain-containing protein</fullName>
    </recommendedName>
</protein>
<dbReference type="Pfam" id="PF02889">
    <property type="entry name" value="Sec63"/>
    <property type="match status" value="1"/>
</dbReference>
<dbReference type="Gene3D" id="1.10.3380.10">
    <property type="entry name" value="Sec63 N-terminal domain-like domain"/>
    <property type="match status" value="1"/>
</dbReference>
<dbReference type="Proteomes" id="UP001251528">
    <property type="component" value="Unassembled WGS sequence"/>
</dbReference>
<dbReference type="InterPro" id="IPR052247">
    <property type="entry name" value="Meiotic_Crossover_Helicase"/>
</dbReference>
<proteinExistence type="predicted"/>
<feature type="domain" description="SEC63" evidence="1">
    <location>
        <begin position="16"/>
        <end position="340"/>
    </location>
</feature>
<accession>A0AAJ0CY40</accession>
<gene>
    <name evidence="2" type="ORF">QQS21_000989</name>
</gene>
<dbReference type="GO" id="GO:0051321">
    <property type="term" value="P:meiotic cell cycle"/>
    <property type="evidence" value="ECO:0007669"/>
    <property type="project" value="UniProtKB-KW"/>
</dbReference>
<evidence type="ECO:0000259" key="1">
    <source>
        <dbReference type="SMART" id="SM00973"/>
    </source>
</evidence>
<dbReference type="PANTHER" id="PTHR47835:SF3">
    <property type="entry name" value="HELICASE FOR MEIOSIS 1"/>
    <property type="match status" value="1"/>
</dbReference>
<comment type="caution">
    <text evidence="2">The sequence shown here is derived from an EMBL/GenBank/DDBJ whole genome shotgun (WGS) entry which is preliminary data.</text>
</comment>
<evidence type="ECO:0000313" key="3">
    <source>
        <dbReference type="Proteomes" id="UP001251528"/>
    </source>
</evidence>
<dbReference type="PANTHER" id="PTHR47835">
    <property type="entry name" value="HFM1, ATP DEPENDENT DNA HELICASE HOMOLOG"/>
    <property type="match status" value="1"/>
</dbReference>
<dbReference type="GO" id="GO:0016787">
    <property type="term" value="F:hydrolase activity"/>
    <property type="evidence" value="ECO:0007669"/>
    <property type="project" value="UniProtKB-KW"/>
</dbReference>